<dbReference type="CDD" id="cd06225">
    <property type="entry name" value="HAMP"/>
    <property type="match status" value="1"/>
</dbReference>
<keyword evidence="6" id="KW-1185">Reference proteome</keyword>
<dbReference type="InterPro" id="IPR001932">
    <property type="entry name" value="PPM-type_phosphatase-like_dom"/>
</dbReference>
<dbReference type="EMBL" id="CP000786">
    <property type="protein sequence ID" value="ABZ97960.1"/>
    <property type="molecule type" value="Genomic_DNA"/>
</dbReference>
<dbReference type="Pfam" id="PF00672">
    <property type="entry name" value="HAMP"/>
    <property type="match status" value="1"/>
</dbReference>
<dbReference type="RefSeq" id="WP_012388838.1">
    <property type="nucleotide sequence ID" value="NC_010602.1"/>
</dbReference>
<evidence type="ECO:0000256" key="3">
    <source>
        <dbReference type="SAM" id="Phobius"/>
    </source>
</evidence>
<evidence type="ECO:0000313" key="5">
    <source>
        <dbReference type="EMBL" id="ABZ97960.1"/>
    </source>
</evidence>
<dbReference type="GO" id="GO:0007165">
    <property type="term" value="P:signal transduction"/>
    <property type="evidence" value="ECO:0007669"/>
    <property type="project" value="InterPro"/>
</dbReference>
<proteinExistence type="predicted"/>
<dbReference type="InterPro" id="IPR036457">
    <property type="entry name" value="PPM-type-like_dom_sf"/>
</dbReference>
<dbReference type="PANTHER" id="PTHR32089:SF114">
    <property type="entry name" value="METHYL-ACCEPTING CHEMOTAXIS PROTEIN MCPB"/>
    <property type="match status" value="1"/>
</dbReference>
<accession>B0SS70</accession>
<dbReference type="AlphaFoldDB" id="B0SS70"/>
<dbReference type="CDD" id="cd14686">
    <property type="entry name" value="bZIP"/>
    <property type="match status" value="1"/>
</dbReference>
<feature type="transmembrane region" description="Helical" evidence="3">
    <location>
        <begin position="70"/>
        <end position="93"/>
    </location>
</feature>
<dbReference type="Proteomes" id="UP000001847">
    <property type="component" value="Chromosome I"/>
</dbReference>
<dbReference type="Gene3D" id="6.10.340.10">
    <property type="match status" value="1"/>
</dbReference>
<gene>
    <name evidence="5" type="ordered locus">LEPBI_I1855</name>
</gene>
<name>B0SS70_LEPBP</name>
<dbReference type="PROSITE" id="PS50885">
    <property type="entry name" value="HAMP"/>
    <property type="match status" value="1"/>
</dbReference>
<dbReference type="InterPro" id="IPR019734">
    <property type="entry name" value="TPR_rpt"/>
</dbReference>
<dbReference type="Pfam" id="PF07228">
    <property type="entry name" value="SpoIIE"/>
    <property type="match status" value="1"/>
</dbReference>
<dbReference type="OrthoDB" id="344609at2"/>
<dbReference type="KEGG" id="lbi:LEPBI_I1855"/>
<dbReference type="BioCyc" id="LBIF456481:LEPBI_RS09165-MONOMER"/>
<keyword evidence="5" id="KW-0808">Transferase</keyword>
<dbReference type="SMART" id="SM00304">
    <property type="entry name" value="HAMP"/>
    <property type="match status" value="1"/>
</dbReference>
<feature type="coiled-coil region" evidence="2">
    <location>
        <begin position="570"/>
        <end position="615"/>
    </location>
</feature>
<dbReference type="HOGENOM" id="CLU_295407_0_0_12"/>
<feature type="transmembrane region" description="Helical" evidence="3">
    <location>
        <begin position="177"/>
        <end position="196"/>
    </location>
</feature>
<sequence>MDSWGKISFDFYTFGSLVGVIFTFYNAQLFLTVKEKSEATFNLGMGTLWLGIFHFGYLINFSFMGPASAYMRWFVITGAMAGSVYLTGFFLSYPEIYYPRLKKSIFRILSGVVILVTAYFVFVSFKAGRLFFFSGHYWDFPLPLFYKAYALIVLVFFVTFTVLALIQLFKMPKENRFTLISILISFVLVTMIPGFLNVLSRDGAIGRGLYQTITDLVLVVGLFVANVVYINNTKDKTTIISRIIGISLASFLLILQLVAYSVIQQTESNYDLVHTARAKNYIFGLETDQVPSFHYSYDIKNKTFITHKGLEETKLEPKEYVTEFWNVWVLEMILSFESSSDWKEKTKELILDLPEMNRGYSKEITRLLSDDSIKSPKDLIGEIESEKRKILYTRNKLKEIPIAGFTEKANDLVKKEEGALSGFYAEARSVLFSSLSEEKKYKSLDLMFSPMPNHGERNYRGQVKFESKEPNFSFYVSYLIVDKKNAIVHEVGYPYNDYRSFQHEVTLPWIIGLIALAILVIFGYRLFFLIALIRPIEQIIEGLTEVNSGNLEYRLTVHVEDDIGFMARSFNRMVRSIQAARKKLQQYAEQLEVKVQERTKELENTLKEVQSLKHQQDGDYFLTSLLLQPFNVNHAMHENVRVDFLLEQKKKFTFKQYEKEIGGDLNIANQIILNNRSYTVFLNADAMGKSMQGAGGALVLGSVFESIITRTQLLSEARNTYPERWIKNTFLELHKIFEGFDGSMLVSLVLGVVDNETGLLYFINAEHPWIVLYRDGIASFIENELMFRKLGTSGVQGNLYIKTFQLEAGDILIAGSDGRDDLLISHTADGKRIINEDERLFLKMVEAGKGELDLIYDEMAKFGALTDDLSLLRVSFIEEKERYKIEKEKLKEIQSLLAKAKEASDSSDLQEAVTYLEKAHSLEENIPEIKKKFIQLYLKLKDYGKAKKMAKDYSLLRPMDTEIMYITAFCARKVADIKTAIDFGERVRLRDPNHVKNLINLGQTYLADKNYARAENILGSALALDPENPSLIRLIEHIHKKQLKQEETRQSLN</sequence>
<organism evidence="5 6">
    <name type="scientific">Leptospira biflexa serovar Patoc (strain Patoc 1 / ATCC 23582 / Paris)</name>
    <dbReference type="NCBI Taxonomy" id="456481"/>
    <lineage>
        <taxon>Bacteria</taxon>
        <taxon>Pseudomonadati</taxon>
        <taxon>Spirochaetota</taxon>
        <taxon>Spirochaetia</taxon>
        <taxon>Leptospirales</taxon>
        <taxon>Leptospiraceae</taxon>
        <taxon>Leptospira</taxon>
    </lineage>
</organism>
<keyword evidence="1" id="KW-0802">TPR repeat</keyword>
<feature type="transmembrane region" description="Helical" evidence="3">
    <location>
        <begin position="105"/>
        <end position="125"/>
    </location>
</feature>
<keyword evidence="5" id="KW-0418">Kinase</keyword>
<dbReference type="STRING" id="456481.LEPBI_I1855"/>
<dbReference type="SMART" id="SM00028">
    <property type="entry name" value="TPR"/>
    <property type="match status" value="3"/>
</dbReference>
<keyword evidence="3" id="KW-1133">Transmembrane helix</keyword>
<protein>
    <submittedName>
        <fullName evidence="5">Putative histidine kinase sensor protein putative membrane protein</fullName>
    </submittedName>
</protein>
<evidence type="ECO:0000256" key="1">
    <source>
        <dbReference type="PROSITE-ProRule" id="PRU00339"/>
    </source>
</evidence>
<dbReference type="SUPFAM" id="SSF81606">
    <property type="entry name" value="PP2C-like"/>
    <property type="match status" value="1"/>
</dbReference>
<dbReference type="PANTHER" id="PTHR32089">
    <property type="entry name" value="METHYL-ACCEPTING CHEMOTAXIS PROTEIN MCPB"/>
    <property type="match status" value="1"/>
</dbReference>
<reference evidence="5 6" key="1">
    <citation type="journal article" date="2008" name="PLoS ONE">
        <title>Genome sequence of the saprophyte Leptospira biflexa provides insights into the evolution of Leptospira and the pathogenesis of leptospirosis.</title>
        <authorList>
            <person name="Picardeau M."/>
            <person name="Bulach D.M."/>
            <person name="Bouchier C."/>
            <person name="Zuerner R.L."/>
            <person name="Zidane N."/>
            <person name="Wilson P.J."/>
            <person name="Creno S."/>
            <person name="Kuczek E.S."/>
            <person name="Bommezzadri S."/>
            <person name="Davis J.C."/>
            <person name="McGrath A."/>
            <person name="Johnson M.J."/>
            <person name="Boursaux-Eude C."/>
            <person name="Seemann T."/>
            <person name="Rouy Z."/>
            <person name="Coppel R.L."/>
            <person name="Rood J.I."/>
            <person name="Lajus A."/>
            <person name="Davies J.K."/>
            <person name="Medigue C."/>
            <person name="Adler B."/>
        </authorList>
    </citation>
    <scope>NUCLEOTIDE SEQUENCE [LARGE SCALE GENOMIC DNA]</scope>
    <source>
        <strain evidence="6">Patoc 1 / ATCC 23582 / Paris</strain>
    </source>
</reference>
<keyword evidence="3" id="KW-0472">Membrane</keyword>
<keyword evidence="2" id="KW-0175">Coiled coil</keyword>
<evidence type="ECO:0000313" key="6">
    <source>
        <dbReference type="Proteomes" id="UP000001847"/>
    </source>
</evidence>
<dbReference type="PROSITE" id="PS50005">
    <property type="entry name" value="TPR"/>
    <property type="match status" value="1"/>
</dbReference>
<dbReference type="InterPro" id="IPR011990">
    <property type="entry name" value="TPR-like_helical_dom_sf"/>
</dbReference>
<feature type="transmembrane region" description="Helical" evidence="3">
    <location>
        <begin position="509"/>
        <end position="533"/>
    </location>
</feature>
<dbReference type="Gene3D" id="3.60.40.10">
    <property type="entry name" value="PPM-type phosphatase domain"/>
    <property type="match status" value="1"/>
</dbReference>
<feature type="transmembrane region" description="Helical" evidence="3">
    <location>
        <begin position="208"/>
        <end position="231"/>
    </location>
</feature>
<dbReference type="InterPro" id="IPR003660">
    <property type="entry name" value="HAMP_dom"/>
</dbReference>
<feature type="transmembrane region" description="Helical" evidence="3">
    <location>
        <begin position="145"/>
        <end position="165"/>
    </location>
</feature>
<dbReference type="SUPFAM" id="SSF158472">
    <property type="entry name" value="HAMP domain-like"/>
    <property type="match status" value="1"/>
</dbReference>
<feature type="domain" description="HAMP" evidence="4">
    <location>
        <begin position="530"/>
        <end position="582"/>
    </location>
</feature>
<feature type="repeat" description="TPR" evidence="1">
    <location>
        <begin position="995"/>
        <end position="1028"/>
    </location>
</feature>
<dbReference type="SUPFAM" id="SSF48452">
    <property type="entry name" value="TPR-like"/>
    <property type="match status" value="1"/>
</dbReference>
<evidence type="ECO:0000259" key="4">
    <source>
        <dbReference type="PROSITE" id="PS50885"/>
    </source>
</evidence>
<feature type="transmembrane region" description="Helical" evidence="3">
    <location>
        <begin position="43"/>
        <end position="64"/>
    </location>
</feature>
<dbReference type="GO" id="GO:0016020">
    <property type="term" value="C:membrane"/>
    <property type="evidence" value="ECO:0007669"/>
    <property type="project" value="InterPro"/>
</dbReference>
<dbReference type="GO" id="GO:0016301">
    <property type="term" value="F:kinase activity"/>
    <property type="evidence" value="ECO:0007669"/>
    <property type="project" value="UniProtKB-KW"/>
</dbReference>
<evidence type="ECO:0000256" key="2">
    <source>
        <dbReference type="SAM" id="Coils"/>
    </source>
</evidence>
<feature type="transmembrane region" description="Helical" evidence="3">
    <location>
        <begin position="12"/>
        <end position="31"/>
    </location>
</feature>
<keyword evidence="3" id="KW-0812">Transmembrane</keyword>
<dbReference type="Gene3D" id="1.25.40.10">
    <property type="entry name" value="Tetratricopeptide repeat domain"/>
    <property type="match status" value="1"/>
</dbReference>